<feature type="region of interest" description="Disordered" evidence="1">
    <location>
        <begin position="395"/>
        <end position="471"/>
    </location>
</feature>
<dbReference type="EMBL" id="VWRR01000011">
    <property type="protein sequence ID" value="KAF6002296.1"/>
    <property type="molecule type" value="Genomic_DNA"/>
</dbReference>
<evidence type="ECO:0000313" key="2">
    <source>
        <dbReference type="EMBL" id="KAF6002296.1"/>
    </source>
</evidence>
<feature type="compositionally biased region" description="Acidic residues" evidence="1">
    <location>
        <begin position="445"/>
        <end position="458"/>
    </location>
</feature>
<feature type="compositionally biased region" description="Polar residues" evidence="1">
    <location>
        <begin position="351"/>
        <end position="364"/>
    </location>
</feature>
<organism evidence="2 3">
    <name type="scientific">Cyanidiococcus yangmingshanensis</name>
    <dbReference type="NCBI Taxonomy" id="2690220"/>
    <lineage>
        <taxon>Eukaryota</taxon>
        <taxon>Rhodophyta</taxon>
        <taxon>Bangiophyceae</taxon>
        <taxon>Cyanidiales</taxon>
        <taxon>Cyanidiaceae</taxon>
        <taxon>Cyanidiococcus</taxon>
    </lineage>
</organism>
<evidence type="ECO:0000313" key="3">
    <source>
        <dbReference type="Proteomes" id="UP000530660"/>
    </source>
</evidence>
<accession>A0A7J7IGR5</accession>
<gene>
    <name evidence="2" type="ORF">F1559_004029</name>
</gene>
<feature type="compositionally biased region" description="Polar residues" evidence="1">
    <location>
        <begin position="307"/>
        <end position="323"/>
    </location>
</feature>
<dbReference type="AlphaFoldDB" id="A0A7J7IGR5"/>
<sequence>MLSASARAAHIASASSEYTVIDERAVLSWATPDRKRLHEGVGLSAAGRLEANDIAVVVDEYVFAARTGPQIPLRPVRVSLVLDSLHSVLHQLPNASVSGQPLNADTPLQYYLSFSSDILADVFSTSLSGPVLDRAPRWNGRFALPYLPSDLEEIREQLVHGHLMIMSPVGDDQVCGSMVLSVGGLDGRQPFQVPLFRGGQLVGRLAGFAQLQLIPEAAWVPFSSSMSETTRAALAAADMTATRANGAGLGVTSAESLDSSSLLSTTSGGGAKRSQKRRVKRLVGTLTDWVRGERRESTAKFGGPRFTITNAGSTTMASQSTQGDAVPPSGAPMWTTNALPAQGGPQRPYGGSSTNVHASSQETTAGTGITQTLPIENAIPVAVPLEDLLQQVSLEQPRSSSRMGANERAAGDIPEESWAGTDAADWSNPDPSTETTESWARFDELPETETFDGAEDESERVRSATSSQSKT</sequence>
<comment type="caution">
    <text evidence="2">The sequence shown here is derived from an EMBL/GenBank/DDBJ whole genome shotgun (WGS) entry which is preliminary data.</text>
</comment>
<feature type="compositionally biased region" description="Polar residues" evidence="1">
    <location>
        <begin position="429"/>
        <end position="438"/>
    </location>
</feature>
<feature type="region of interest" description="Disordered" evidence="1">
    <location>
        <begin position="258"/>
        <end position="278"/>
    </location>
</feature>
<keyword evidence="3" id="KW-1185">Reference proteome</keyword>
<name>A0A7J7IGR5_9RHOD</name>
<feature type="region of interest" description="Disordered" evidence="1">
    <location>
        <begin position="300"/>
        <end position="364"/>
    </location>
</feature>
<evidence type="ECO:0000256" key="1">
    <source>
        <dbReference type="SAM" id="MobiDB-lite"/>
    </source>
</evidence>
<reference evidence="2 3" key="1">
    <citation type="journal article" date="2020" name="J. Phycol.">
        <title>Comparative genome analysis reveals Cyanidiococcus gen. nov., a new extremophilic red algal genus sister to Cyanidioschyzon (Cyanidioschyzonaceae, Rhodophyta).</title>
        <authorList>
            <person name="Liu S.-L."/>
            <person name="Chiang Y.-R."/>
            <person name="Yoon H.S."/>
            <person name="Fu H.-Y."/>
        </authorList>
    </citation>
    <scope>NUCLEOTIDE SEQUENCE [LARGE SCALE GENOMIC DNA]</scope>
    <source>
        <strain evidence="2 3">THAL066</strain>
    </source>
</reference>
<dbReference type="Proteomes" id="UP000530660">
    <property type="component" value="Unassembled WGS sequence"/>
</dbReference>
<protein>
    <submittedName>
        <fullName evidence="2">Uncharacterized protein</fullName>
    </submittedName>
</protein>
<proteinExistence type="predicted"/>